<keyword evidence="1" id="KW-0131">Cell cycle</keyword>
<dbReference type="EMBL" id="JRLY01000019">
    <property type="protein sequence ID" value="KGO91458.1"/>
    <property type="molecule type" value="Genomic_DNA"/>
</dbReference>
<comment type="caution">
    <text evidence="1">The sequence shown here is derived from an EMBL/GenBank/DDBJ whole genome shotgun (WGS) entry which is preliminary data.</text>
</comment>
<dbReference type="Proteomes" id="UP000030111">
    <property type="component" value="Unassembled WGS sequence"/>
</dbReference>
<evidence type="ECO:0000313" key="1">
    <source>
        <dbReference type="EMBL" id="KGO91458.1"/>
    </source>
</evidence>
<protein>
    <submittedName>
        <fullName evidence="1">Cell division protein</fullName>
    </submittedName>
</protein>
<organism evidence="1 2">
    <name type="scientific">Flavobacterium subsaxonicum WB 4.1-42 = DSM 21790</name>
    <dbReference type="NCBI Taxonomy" id="1121898"/>
    <lineage>
        <taxon>Bacteria</taxon>
        <taxon>Pseudomonadati</taxon>
        <taxon>Bacteroidota</taxon>
        <taxon>Flavobacteriia</taxon>
        <taxon>Flavobacteriales</taxon>
        <taxon>Flavobacteriaceae</taxon>
        <taxon>Flavobacterium</taxon>
    </lineage>
</organism>
<dbReference type="CDD" id="cd07820">
    <property type="entry name" value="SRPBCC_3"/>
    <property type="match status" value="1"/>
</dbReference>
<dbReference type="Gene3D" id="3.30.530.20">
    <property type="match status" value="1"/>
</dbReference>
<gene>
    <name evidence="1" type="ORF">Q766_17920</name>
</gene>
<dbReference type="eggNOG" id="COG4276">
    <property type="taxonomic scope" value="Bacteria"/>
</dbReference>
<dbReference type="OrthoDB" id="9801773at2"/>
<proteinExistence type="predicted"/>
<keyword evidence="2" id="KW-1185">Reference proteome</keyword>
<dbReference type="AlphaFoldDB" id="A0A0A2MIY7"/>
<reference evidence="1 2" key="1">
    <citation type="submission" date="2013-09" db="EMBL/GenBank/DDBJ databases">
        <authorList>
            <person name="Zeng Z."/>
            <person name="Chen C."/>
        </authorList>
    </citation>
    <scope>NUCLEOTIDE SEQUENCE [LARGE SCALE GENOMIC DNA]</scope>
    <source>
        <strain evidence="1 2">WB 4.1-42</strain>
    </source>
</reference>
<dbReference type="RefSeq" id="WP_026989964.1">
    <property type="nucleotide sequence ID" value="NZ_AUGP01000004.1"/>
</dbReference>
<dbReference type="STRING" id="1121898.GCA_000422725_03883"/>
<name>A0A0A2MIY7_9FLAO</name>
<sequence>MPRLKLQTVINAPIAVVFDLSRSVDLHKISTTHTNERAVAGKTEGLMDLNDSVTWQARHLGITQRLSSKITTFNRPYFFADEMVQGAFKNFRHEHIFTEENGQAVMTDIFDYTSPFGMLGRLADSLFLSRYMYKLLAERNRIVKAFAEDPDKYKKILL</sequence>
<dbReference type="GO" id="GO:0051301">
    <property type="term" value="P:cell division"/>
    <property type="evidence" value="ECO:0007669"/>
    <property type="project" value="UniProtKB-KW"/>
</dbReference>
<dbReference type="InterPro" id="IPR023393">
    <property type="entry name" value="START-like_dom_sf"/>
</dbReference>
<evidence type="ECO:0000313" key="2">
    <source>
        <dbReference type="Proteomes" id="UP000030111"/>
    </source>
</evidence>
<keyword evidence="1" id="KW-0132">Cell division</keyword>
<accession>A0A0A2MIY7</accession>
<dbReference type="SUPFAM" id="SSF55961">
    <property type="entry name" value="Bet v1-like"/>
    <property type="match status" value="1"/>
</dbReference>